<keyword evidence="6" id="KW-1133">Transmembrane helix</keyword>
<evidence type="ECO:0000256" key="3">
    <source>
        <dbReference type="ARBA" id="ARBA00022737"/>
    </source>
</evidence>
<dbReference type="SMART" id="SM00112">
    <property type="entry name" value="CA"/>
    <property type="match status" value="1"/>
</dbReference>
<dbReference type="InterPro" id="IPR013164">
    <property type="entry name" value="Cadherin_N"/>
</dbReference>
<keyword evidence="4 9" id="KW-0106">Calcium</keyword>
<accession>A0A3B3ZXU4</accession>
<feature type="domain" description="Cadherin" evidence="11">
    <location>
        <begin position="36"/>
        <end position="134"/>
    </location>
</feature>
<keyword evidence="13" id="KW-1185">Reference proteome</keyword>
<dbReference type="PROSITE" id="PS50268">
    <property type="entry name" value="CADHERIN_2"/>
    <property type="match status" value="1"/>
</dbReference>
<evidence type="ECO:0000313" key="12">
    <source>
        <dbReference type="Ensembl" id="ENSPMGP00000009116.1"/>
    </source>
</evidence>
<keyword evidence="2" id="KW-0812">Transmembrane</keyword>
<evidence type="ECO:0000256" key="4">
    <source>
        <dbReference type="ARBA" id="ARBA00022837"/>
    </source>
</evidence>
<reference evidence="12" key="2">
    <citation type="submission" date="2025-09" db="UniProtKB">
        <authorList>
            <consortium name="Ensembl"/>
        </authorList>
    </citation>
    <scope>IDENTIFICATION</scope>
</reference>
<dbReference type="SUPFAM" id="SSF49313">
    <property type="entry name" value="Cadherin-like"/>
    <property type="match status" value="2"/>
</dbReference>
<keyword evidence="5" id="KW-0130">Cell adhesion</keyword>
<dbReference type="Gene3D" id="2.60.40.60">
    <property type="entry name" value="Cadherins"/>
    <property type="match status" value="2"/>
</dbReference>
<evidence type="ECO:0000256" key="1">
    <source>
        <dbReference type="ARBA" id="ARBA00004167"/>
    </source>
</evidence>
<dbReference type="CDD" id="cd11304">
    <property type="entry name" value="Cadherin_repeat"/>
    <property type="match status" value="1"/>
</dbReference>
<evidence type="ECO:0000256" key="2">
    <source>
        <dbReference type="ARBA" id="ARBA00022692"/>
    </source>
</evidence>
<dbReference type="PANTHER" id="PTHR24028">
    <property type="entry name" value="CADHERIN-87A"/>
    <property type="match status" value="1"/>
</dbReference>
<dbReference type="GO" id="GO:0005886">
    <property type="term" value="C:plasma membrane"/>
    <property type="evidence" value="ECO:0007669"/>
    <property type="project" value="InterPro"/>
</dbReference>
<dbReference type="STRING" id="409849.ENSPMGP00000009116"/>
<dbReference type="GO" id="GO:0005509">
    <property type="term" value="F:calcium ion binding"/>
    <property type="evidence" value="ECO:0007669"/>
    <property type="project" value="UniProtKB-UniRule"/>
</dbReference>
<keyword evidence="10" id="KW-0732">Signal</keyword>
<feature type="signal peptide" evidence="10">
    <location>
        <begin position="1"/>
        <end position="30"/>
    </location>
</feature>
<sequence length="173" mass="19666">MEQRASNAQRTGLLLTVFISLILSWSGAFAQIRYAILEEVKEGTVVGNVAKDLGLDKGTLKDRKYRIVTDAKDPHFHVNPDDGTLYVSREIDREEVCDGSNTCLLNLKTVLENPLEIHYVSVEILDVNDNYPNFQWKEKNLDISESVSVGKSFLLQPARDPDNKYYNKCIRCQ</sequence>
<proteinExistence type="predicted"/>
<dbReference type="InterPro" id="IPR050174">
    <property type="entry name" value="Protocadherin/Cadherin-CA"/>
</dbReference>
<dbReference type="PRINTS" id="PR00205">
    <property type="entry name" value="CADHERIN"/>
</dbReference>
<dbReference type="Pfam" id="PF08266">
    <property type="entry name" value="Cadherin_2"/>
    <property type="match status" value="1"/>
</dbReference>
<keyword evidence="3" id="KW-0677">Repeat</keyword>
<dbReference type="InterPro" id="IPR015919">
    <property type="entry name" value="Cadherin-like_sf"/>
</dbReference>
<keyword evidence="7" id="KW-0472">Membrane</keyword>
<dbReference type="Proteomes" id="UP000261520">
    <property type="component" value="Unplaced"/>
</dbReference>
<dbReference type="PROSITE" id="PS00232">
    <property type="entry name" value="CADHERIN_1"/>
    <property type="match status" value="1"/>
</dbReference>
<keyword evidence="8" id="KW-0325">Glycoprotein</keyword>
<protein>
    <recommendedName>
        <fullName evidence="11">Cadherin domain-containing protein</fullName>
    </recommendedName>
</protein>
<dbReference type="AlphaFoldDB" id="A0A3B3ZXU4"/>
<evidence type="ECO:0000256" key="10">
    <source>
        <dbReference type="SAM" id="SignalP"/>
    </source>
</evidence>
<dbReference type="GO" id="GO:0009653">
    <property type="term" value="P:anatomical structure morphogenesis"/>
    <property type="evidence" value="ECO:0007669"/>
    <property type="project" value="UniProtKB-ARBA"/>
</dbReference>
<evidence type="ECO:0000256" key="9">
    <source>
        <dbReference type="PROSITE-ProRule" id="PRU00043"/>
    </source>
</evidence>
<dbReference type="Ensembl" id="ENSPMGT00000009707.1">
    <property type="protein sequence ID" value="ENSPMGP00000009116.1"/>
    <property type="gene ID" value="ENSPMGG00000007539.1"/>
</dbReference>
<evidence type="ECO:0000256" key="7">
    <source>
        <dbReference type="ARBA" id="ARBA00023136"/>
    </source>
</evidence>
<reference evidence="12" key="1">
    <citation type="submission" date="2025-08" db="UniProtKB">
        <authorList>
            <consortium name="Ensembl"/>
        </authorList>
    </citation>
    <scope>IDENTIFICATION</scope>
</reference>
<dbReference type="InterPro" id="IPR020894">
    <property type="entry name" value="Cadherin_CS"/>
</dbReference>
<name>A0A3B3ZXU4_9GOBI</name>
<evidence type="ECO:0000256" key="6">
    <source>
        <dbReference type="ARBA" id="ARBA00022989"/>
    </source>
</evidence>
<evidence type="ECO:0000256" key="8">
    <source>
        <dbReference type="ARBA" id="ARBA00023180"/>
    </source>
</evidence>
<evidence type="ECO:0000313" key="13">
    <source>
        <dbReference type="Proteomes" id="UP000261520"/>
    </source>
</evidence>
<dbReference type="FunFam" id="2.60.40.60:FF:000006">
    <property type="entry name" value="Protocadherin alpha 2"/>
    <property type="match status" value="1"/>
</dbReference>
<organism evidence="12 13">
    <name type="scientific">Periophthalmus magnuspinnatus</name>
    <dbReference type="NCBI Taxonomy" id="409849"/>
    <lineage>
        <taxon>Eukaryota</taxon>
        <taxon>Metazoa</taxon>
        <taxon>Chordata</taxon>
        <taxon>Craniata</taxon>
        <taxon>Vertebrata</taxon>
        <taxon>Euteleostomi</taxon>
        <taxon>Actinopterygii</taxon>
        <taxon>Neopterygii</taxon>
        <taxon>Teleostei</taxon>
        <taxon>Neoteleostei</taxon>
        <taxon>Acanthomorphata</taxon>
        <taxon>Gobiaria</taxon>
        <taxon>Gobiiformes</taxon>
        <taxon>Gobioidei</taxon>
        <taxon>Gobiidae</taxon>
        <taxon>Oxudercinae</taxon>
        <taxon>Periophthalmus</taxon>
    </lineage>
</organism>
<evidence type="ECO:0000256" key="5">
    <source>
        <dbReference type="ARBA" id="ARBA00022889"/>
    </source>
</evidence>
<comment type="subcellular location">
    <subcellularLocation>
        <location evidence="1">Membrane</location>
        <topology evidence="1">Single-pass membrane protein</topology>
    </subcellularLocation>
</comment>
<feature type="chain" id="PRO_5017250280" description="Cadherin domain-containing protein" evidence="10">
    <location>
        <begin position="31"/>
        <end position="173"/>
    </location>
</feature>
<dbReference type="PANTHER" id="PTHR24028:SF290">
    <property type="entry name" value="PROTOCADHERIN 2 ALPHA A 15-RELATED"/>
    <property type="match status" value="1"/>
</dbReference>
<dbReference type="GO" id="GO:0007156">
    <property type="term" value="P:homophilic cell adhesion via plasma membrane adhesion molecules"/>
    <property type="evidence" value="ECO:0007669"/>
    <property type="project" value="InterPro"/>
</dbReference>
<evidence type="ECO:0000259" key="11">
    <source>
        <dbReference type="PROSITE" id="PS50268"/>
    </source>
</evidence>
<dbReference type="InterPro" id="IPR002126">
    <property type="entry name" value="Cadherin-like_dom"/>
</dbReference>